<dbReference type="SMART" id="SM00220">
    <property type="entry name" value="S_TKc"/>
    <property type="match status" value="1"/>
</dbReference>
<organism evidence="13">
    <name type="scientific">Triticum aestivum</name>
    <name type="common">Wheat</name>
    <dbReference type="NCBI Taxonomy" id="4565"/>
    <lineage>
        <taxon>Eukaryota</taxon>
        <taxon>Viridiplantae</taxon>
        <taxon>Streptophyta</taxon>
        <taxon>Embryophyta</taxon>
        <taxon>Tracheophyta</taxon>
        <taxon>Spermatophyta</taxon>
        <taxon>Magnoliopsida</taxon>
        <taxon>Liliopsida</taxon>
        <taxon>Poales</taxon>
        <taxon>Poaceae</taxon>
        <taxon>BOP clade</taxon>
        <taxon>Pooideae</taxon>
        <taxon>Triticodae</taxon>
        <taxon>Triticeae</taxon>
        <taxon>Triticinae</taxon>
        <taxon>Triticum</taxon>
    </lineage>
</organism>
<evidence type="ECO:0000313" key="13">
    <source>
        <dbReference type="EMBL" id="QXO36665.1"/>
    </source>
</evidence>
<dbReference type="EMBL" id="MT521628">
    <property type="protein sequence ID" value="QXO36665.1"/>
    <property type="molecule type" value="mRNA"/>
</dbReference>
<dbReference type="Gramene" id="TraesNOR5B03G02815160.1">
    <property type="protein sequence ID" value="TraesNOR5B03G02815160.1"/>
    <property type="gene ID" value="TraesNOR5B03G02815160"/>
</dbReference>
<evidence type="ECO:0000256" key="4">
    <source>
        <dbReference type="ARBA" id="ARBA00022741"/>
    </source>
</evidence>
<comment type="catalytic activity">
    <reaction evidence="8">
        <text>L-seryl-[protein] + ATP = O-phospho-L-seryl-[protein] + ADP + H(+)</text>
        <dbReference type="Rhea" id="RHEA:17989"/>
        <dbReference type="Rhea" id="RHEA-COMP:9863"/>
        <dbReference type="Rhea" id="RHEA-COMP:11604"/>
        <dbReference type="ChEBI" id="CHEBI:15378"/>
        <dbReference type="ChEBI" id="CHEBI:29999"/>
        <dbReference type="ChEBI" id="CHEBI:30616"/>
        <dbReference type="ChEBI" id="CHEBI:83421"/>
        <dbReference type="ChEBI" id="CHEBI:456216"/>
        <dbReference type="EC" id="2.7.11.1"/>
    </reaction>
</comment>
<evidence type="ECO:0000256" key="2">
    <source>
        <dbReference type="ARBA" id="ARBA00022527"/>
    </source>
</evidence>
<dbReference type="Gramene" id="TraesNOR5B03G02815160.2">
    <property type="protein sequence ID" value="TraesNOR5B03G02815160.2"/>
    <property type="gene ID" value="TraesNOR5B03G02815160"/>
</dbReference>
<protein>
    <recommendedName>
        <fullName evidence="1">non-specific serine/threonine protein kinase</fullName>
        <ecNumber evidence="1">2.7.11.1</ecNumber>
    </recommendedName>
</protein>
<dbReference type="SUPFAM" id="SSF49354">
    <property type="entry name" value="PapD-like"/>
    <property type="match status" value="1"/>
</dbReference>
<keyword evidence="4 9" id="KW-0547">Nucleotide-binding</keyword>
<dbReference type="Gene3D" id="3.30.200.20">
    <property type="entry name" value="Phosphorylase Kinase, domain 1"/>
    <property type="match status" value="1"/>
</dbReference>
<dbReference type="Pfam" id="PF00069">
    <property type="entry name" value="Pkinase"/>
    <property type="match status" value="1"/>
</dbReference>
<dbReference type="Gramene" id="TraesMAC5B03G02789510.2">
    <property type="protein sequence ID" value="TraesMAC5B03G02789510.2"/>
    <property type="gene ID" value="TraesMAC5B03G02789510"/>
</dbReference>
<dbReference type="Gramene" id="TraesMAC5B03G02789510.1">
    <property type="protein sequence ID" value="TraesMAC5B03G02789510.1"/>
    <property type="gene ID" value="TraesMAC5B03G02789510"/>
</dbReference>
<dbReference type="Gene3D" id="1.10.510.10">
    <property type="entry name" value="Transferase(Phosphotransferase) domain 1"/>
    <property type="match status" value="1"/>
</dbReference>
<dbReference type="FunFam" id="1.10.510.10:FF:001023">
    <property type="entry name" value="Os07g0541700 protein"/>
    <property type="match status" value="1"/>
</dbReference>
<dbReference type="InterPro" id="IPR017441">
    <property type="entry name" value="Protein_kinase_ATP_BS"/>
</dbReference>
<dbReference type="Pfam" id="PF00635">
    <property type="entry name" value="Motile_Sperm"/>
    <property type="match status" value="1"/>
</dbReference>
<dbReference type="Gene3D" id="2.60.40.10">
    <property type="entry name" value="Immunoglobulins"/>
    <property type="match status" value="1"/>
</dbReference>
<dbReference type="PROSITE" id="PS50011">
    <property type="entry name" value="PROTEIN_KINASE_DOM"/>
    <property type="match status" value="1"/>
</dbReference>
<dbReference type="InterPro" id="IPR000535">
    <property type="entry name" value="MSP_dom"/>
</dbReference>
<dbReference type="InterPro" id="IPR008271">
    <property type="entry name" value="Ser/Thr_kinase_AS"/>
</dbReference>
<sequence>MDYLSEKMTLSDSNAKAIQLHLLRTITEGFAEKLKVGSGGYGEVYKGLLNGDEIAVKKLFPVPGLNDEAFDNEFRNLKKVQHKNVIRMIGYCYEISHRDVEYQGQLVWAQVIDRALCFEYMKGGSLVNHISDESCVHDWPTTYKIIHGACEGLHYLHKGQEQKIFHLDLKPDNVLLDEDFVPKIGDFGLSKLFGSSYTHQLSSKKGTIGFMPPEYINNCHVSPKNDVFSLGVIIFHMMAGKKGCQEYWDARQRPNFSAKIQQEFIGSVQEYWKTKMLATEGYRWDETDLLGVTTCIDMAMRCVENERDKRPYMKDIISELNKLDSEVVEMLKKDPKPLICQLKRKNRVNDLEVVKQHKSLNDLGKDISVDPSVELRFPFEPKKDISCCLQLTNKAASSYIAFTINIDVNKYCAQPSKGILAPCSKCYITITLRPQEEAPLNMQCVDVLVMQGIRVSEHFTSDEITQDIHANAGAVDEVILPIAYIALDNQPLSQ</sequence>
<evidence type="ECO:0000256" key="7">
    <source>
        <dbReference type="ARBA" id="ARBA00047899"/>
    </source>
</evidence>
<evidence type="ECO:0000256" key="6">
    <source>
        <dbReference type="ARBA" id="ARBA00022840"/>
    </source>
</evidence>
<evidence type="ECO:0000256" key="1">
    <source>
        <dbReference type="ARBA" id="ARBA00012513"/>
    </source>
</evidence>
<keyword evidence="13" id="KW-0675">Receptor</keyword>
<dbReference type="AlphaFoldDB" id="A0A8F5Y0L1"/>
<dbReference type="EC" id="2.7.11.1" evidence="1"/>
<keyword evidence="6 9" id="KW-0067">ATP-binding</keyword>
<dbReference type="PROSITE" id="PS00108">
    <property type="entry name" value="PROTEIN_KINASE_ST"/>
    <property type="match status" value="1"/>
</dbReference>
<evidence type="ECO:0000256" key="9">
    <source>
        <dbReference type="PROSITE-ProRule" id="PRU10141"/>
    </source>
</evidence>
<dbReference type="PROSITE" id="PS50202">
    <property type="entry name" value="MSP"/>
    <property type="match status" value="1"/>
</dbReference>
<reference evidence="13" key="1">
    <citation type="submission" date="2020-05" db="EMBL/GenBank/DDBJ databases">
        <authorList>
            <person name="Wang M."/>
            <person name="Chen D."/>
            <person name="Wu J."/>
        </authorList>
    </citation>
    <scope>NUCLEOTIDE SEQUENCE</scope>
</reference>
<accession>A0A8F5Y0L1</accession>
<keyword evidence="3" id="KW-0808">Transferase</keyword>
<evidence type="ECO:0000259" key="12">
    <source>
        <dbReference type="PROSITE" id="PS50202"/>
    </source>
</evidence>
<dbReference type="Gramene" id="TraesJUL5B03G02809500.2">
    <property type="protein sequence ID" value="TraesJUL5B03G02809500.2"/>
    <property type="gene ID" value="TraesJUL5B03G02809500"/>
</dbReference>
<dbReference type="InterPro" id="IPR011009">
    <property type="entry name" value="Kinase-like_dom_sf"/>
</dbReference>
<proteinExistence type="evidence at transcript level"/>
<evidence type="ECO:0000256" key="5">
    <source>
        <dbReference type="ARBA" id="ARBA00022777"/>
    </source>
</evidence>
<gene>
    <name evidence="13" type="primary">CRK41</name>
</gene>
<keyword evidence="5 13" id="KW-0418">Kinase</keyword>
<dbReference type="InterPro" id="IPR008962">
    <property type="entry name" value="PapD-like_sf"/>
</dbReference>
<dbReference type="PANTHER" id="PTHR45707:SF46">
    <property type="entry name" value="PROTEIN KINASE DOMAIN-CONTAINING PROTEIN"/>
    <property type="match status" value="1"/>
</dbReference>
<dbReference type="PROSITE" id="PS00107">
    <property type="entry name" value="PROTEIN_KINASE_ATP"/>
    <property type="match status" value="1"/>
</dbReference>
<comment type="similarity">
    <text evidence="10">Belongs to the protein kinase superfamily.</text>
</comment>
<dbReference type="GO" id="GO:0004674">
    <property type="term" value="F:protein serine/threonine kinase activity"/>
    <property type="evidence" value="ECO:0007669"/>
    <property type="project" value="UniProtKB-KW"/>
</dbReference>
<dbReference type="Gramene" id="TraesJUL5B03G02809500.1">
    <property type="protein sequence ID" value="TraesJUL5B03G02809500.1"/>
    <property type="gene ID" value="TraesJUL5B03G02809500"/>
</dbReference>
<evidence type="ECO:0000256" key="8">
    <source>
        <dbReference type="ARBA" id="ARBA00048679"/>
    </source>
</evidence>
<dbReference type="GO" id="GO:0005524">
    <property type="term" value="F:ATP binding"/>
    <property type="evidence" value="ECO:0007669"/>
    <property type="project" value="UniProtKB-UniRule"/>
</dbReference>
<dbReference type="InterPro" id="IPR013783">
    <property type="entry name" value="Ig-like_fold"/>
</dbReference>
<feature type="domain" description="Protein kinase" evidence="11">
    <location>
        <begin position="30"/>
        <end position="328"/>
    </location>
</feature>
<name>A0A8F5Y0L1_WHEAT</name>
<dbReference type="InterPro" id="IPR000719">
    <property type="entry name" value="Prot_kinase_dom"/>
</dbReference>
<keyword evidence="2 10" id="KW-0723">Serine/threonine-protein kinase</keyword>
<comment type="catalytic activity">
    <reaction evidence="7">
        <text>L-threonyl-[protein] + ATP = O-phospho-L-threonyl-[protein] + ADP + H(+)</text>
        <dbReference type="Rhea" id="RHEA:46608"/>
        <dbReference type="Rhea" id="RHEA-COMP:11060"/>
        <dbReference type="Rhea" id="RHEA-COMP:11605"/>
        <dbReference type="ChEBI" id="CHEBI:15378"/>
        <dbReference type="ChEBI" id="CHEBI:30013"/>
        <dbReference type="ChEBI" id="CHEBI:30616"/>
        <dbReference type="ChEBI" id="CHEBI:61977"/>
        <dbReference type="ChEBI" id="CHEBI:456216"/>
        <dbReference type="EC" id="2.7.11.1"/>
    </reaction>
</comment>
<dbReference type="PANTHER" id="PTHR45707">
    <property type="entry name" value="C2 CALCIUM/LIPID-BINDING PLANT PHOSPHORIBOSYLTRANSFERASE FAMILY PROTEIN"/>
    <property type="match status" value="1"/>
</dbReference>
<evidence type="ECO:0000256" key="10">
    <source>
        <dbReference type="RuleBase" id="RU000304"/>
    </source>
</evidence>
<evidence type="ECO:0000256" key="3">
    <source>
        <dbReference type="ARBA" id="ARBA00022679"/>
    </source>
</evidence>
<feature type="binding site" evidence="9">
    <location>
        <position position="58"/>
    </location>
    <ligand>
        <name>ATP</name>
        <dbReference type="ChEBI" id="CHEBI:30616"/>
    </ligand>
</feature>
<evidence type="ECO:0000259" key="11">
    <source>
        <dbReference type="PROSITE" id="PS50011"/>
    </source>
</evidence>
<feature type="domain" description="MSP" evidence="12">
    <location>
        <begin position="366"/>
        <end position="494"/>
    </location>
</feature>
<dbReference type="SUPFAM" id="SSF56112">
    <property type="entry name" value="Protein kinase-like (PK-like)"/>
    <property type="match status" value="1"/>
</dbReference>